<comment type="caution">
    <text evidence="2">The sequence shown here is derived from an EMBL/GenBank/DDBJ whole genome shotgun (WGS) entry which is preliminary data.</text>
</comment>
<feature type="compositionally biased region" description="Pro residues" evidence="1">
    <location>
        <begin position="22"/>
        <end position="36"/>
    </location>
</feature>
<dbReference type="AlphaFoldDB" id="A0AAE1UTC7"/>
<evidence type="ECO:0000313" key="3">
    <source>
        <dbReference type="Proteomes" id="UP001292094"/>
    </source>
</evidence>
<feature type="compositionally biased region" description="Pro residues" evidence="1">
    <location>
        <begin position="50"/>
        <end position="59"/>
    </location>
</feature>
<protein>
    <submittedName>
        <fullName evidence="2">Uncharacterized protein</fullName>
    </submittedName>
</protein>
<evidence type="ECO:0000256" key="1">
    <source>
        <dbReference type="SAM" id="MobiDB-lite"/>
    </source>
</evidence>
<reference evidence="2" key="1">
    <citation type="submission" date="2023-11" db="EMBL/GenBank/DDBJ databases">
        <title>Genome assemblies of two species of porcelain crab, Petrolisthes cinctipes and Petrolisthes manimaculis (Anomura: Porcellanidae).</title>
        <authorList>
            <person name="Angst P."/>
        </authorList>
    </citation>
    <scope>NUCLEOTIDE SEQUENCE</scope>
    <source>
        <strain evidence="2">PB745_02</strain>
        <tissue evidence="2">Gill</tissue>
    </source>
</reference>
<proteinExistence type="predicted"/>
<accession>A0AAE1UTC7</accession>
<feature type="region of interest" description="Disordered" evidence="1">
    <location>
        <begin position="1"/>
        <end position="75"/>
    </location>
</feature>
<keyword evidence="3" id="KW-1185">Reference proteome</keyword>
<gene>
    <name evidence="2" type="ORF">Pmani_000091</name>
</gene>
<dbReference type="Proteomes" id="UP001292094">
    <property type="component" value="Unassembled WGS sequence"/>
</dbReference>
<evidence type="ECO:0000313" key="2">
    <source>
        <dbReference type="EMBL" id="KAK4329569.1"/>
    </source>
</evidence>
<name>A0AAE1UTC7_9EUCA</name>
<dbReference type="EMBL" id="JAWZYT010000005">
    <property type="protein sequence ID" value="KAK4329569.1"/>
    <property type="molecule type" value="Genomic_DNA"/>
</dbReference>
<sequence length="75" mass="8108">MSAGIRHFLPRTPPDLFSHCPPHNPTSPLTAPPHNPTSPLTAPHTTRPLPSLPPTPPNFSPHCPQHYPTSPQTDA</sequence>
<organism evidence="2 3">
    <name type="scientific">Petrolisthes manimaculis</name>
    <dbReference type="NCBI Taxonomy" id="1843537"/>
    <lineage>
        <taxon>Eukaryota</taxon>
        <taxon>Metazoa</taxon>
        <taxon>Ecdysozoa</taxon>
        <taxon>Arthropoda</taxon>
        <taxon>Crustacea</taxon>
        <taxon>Multicrustacea</taxon>
        <taxon>Malacostraca</taxon>
        <taxon>Eumalacostraca</taxon>
        <taxon>Eucarida</taxon>
        <taxon>Decapoda</taxon>
        <taxon>Pleocyemata</taxon>
        <taxon>Anomura</taxon>
        <taxon>Galatheoidea</taxon>
        <taxon>Porcellanidae</taxon>
        <taxon>Petrolisthes</taxon>
    </lineage>
</organism>